<dbReference type="Pfam" id="PF20431">
    <property type="entry name" value="E_motif"/>
    <property type="match status" value="1"/>
</dbReference>
<feature type="repeat" description="PPR" evidence="2">
    <location>
        <begin position="590"/>
        <end position="624"/>
    </location>
</feature>
<dbReference type="GO" id="GO:0016787">
    <property type="term" value="F:hydrolase activity"/>
    <property type="evidence" value="ECO:0007669"/>
    <property type="project" value="UniProtKB-KW"/>
</dbReference>
<name>A0A2I0A2S0_9ASPA</name>
<dbReference type="InterPro" id="IPR002885">
    <property type="entry name" value="PPR_rpt"/>
</dbReference>
<feature type="repeat" description="PPR" evidence="2">
    <location>
        <begin position="220"/>
        <end position="254"/>
    </location>
</feature>
<evidence type="ECO:0000313" key="4">
    <source>
        <dbReference type="Proteomes" id="UP000236161"/>
    </source>
</evidence>
<dbReference type="InterPro" id="IPR046960">
    <property type="entry name" value="PPR_At4g14850-like_plant"/>
</dbReference>
<dbReference type="PANTHER" id="PTHR47926:SF436">
    <property type="entry name" value="PENTATRICOPEPTIDE REPEAT-CONTAINING PROTEIN ELI1, CHLOROPLASTIC-LIKE ISOFORM X2"/>
    <property type="match status" value="1"/>
</dbReference>
<dbReference type="PROSITE" id="PS51375">
    <property type="entry name" value="PPR"/>
    <property type="match status" value="6"/>
</dbReference>
<dbReference type="Proteomes" id="UP000236161">
    <property type="component" value="Unassembled WGS sequence"/>
</dbReference>
<dbReference type="InterPro" id="IPR011990">
    <property type="entry name" value="TPR-like_helical_dom_sf"/>
</dbReference>
<proteinExistence type="predicted"/>
<dbReference type="Gene3D" id="1.25.40.10">
    <property type="entry name" value="Tetratricopeptide repeat domain"/>
    <property type="match status" value="4"/>
</dbReference>
<protein>
    <submittedName>
        <fullName evidence="3">Pentatricopeptide repeat-containing protein</fullName>
        <ecNumber evidence="3">3.6.1.-</ecNumber>
    </submittedName>
</protein>
<dbReference type="InterPro" id="IPR046848">
    <property type="entry name" value="E_motif"/>
</dbReference>
<dbReference type="GO" id="GO:0003723">
    <property type="term" value="F:RNA binding"/>
    <property type="evidence" value="ECO:0007669"/>
    <property type="project" value="InterPro"/>
</dbReference>
<organism evidence="3 4">
    <name type="scientific">Apostasia shenzhenica</name>
    <dbReference type="NCBI Taxonomy" id="1088818"/>
    <lineage>
        <taxon>Eukaryota</taxon>
        <taxon>Viridiplantae</taxon>
        <taxon>Streptophyta</taxon>
        <taxon>Embryophyta</taxon>
        <taxon>Tracheophyta</taxon>
        <taxon>Spermatophyta</taxon>
        <taxon>Magnoliopsida</taxon>
        <taxon>Liliopsida</taxon>
        <taxon>Asparagales</taxon>
        <taxon>Orchidaceae</taxon>
        <taxon>Apostasioideae</taxon>
        <taxon>Apostasia</taxon>
    </lineage>
</organism>
<dbReference type="Pfam" id="PF12854">
    <property type="entry name" value="PPR_1"/>
    <property type="match status" value="1"/>
</dbReference>
<feature type="repeat" description="PPR" evidence="2">
    <location>
        <begin position="119"/>
        <end position="153"/>
    </location>
</feature>
<gene>
    <name evidence="3" type="primary">PCMP-E28</name>
    <name evidence="3" type="ORF">AXF42_Ash004387</name>
</gene>
<reference evidence="3 4" key="1">
    <citation type="journal article" date="2017" name="Nature">
        <title>The Apostasia genome and the evolution of orchids.</title>
        <authorList>
            <person name="Zhang G.Q."/>
            <person name="Liu K.W."/>
            <person name="Li Z."/>
            <person name="Lohaus R."/>
            <person name="Hsiao Y.Y."/>
            <person name="Niu S.C."/>
            <person name="Wang J.Y."/>
            <person name="Lin Y.C."/>
            <person name="Xu Q."/>
            <person name="Chen L.J."/>
            <person name="Yoshida K."/>
            <person name="Fujiwara S."/>
            <person name="Wang Z.W."/>
            <person name="Zhang Y.Q."/>
            <person name="Mitsuda N."/>
            <person name="Wang M."/>
            <person name="Liu G.H."/>
            <person name="Pecoraro L."/>
            <person name="Huang H.X."/>
            <person name="Xiao X.J."/>
            <person name="Lin M."/>
            <person name="Wu X.Y."/>
            <person name="Wu W.L."/>
            <person name="Chen Y.Y."/>
            <person name="Chang S.B."/>
            <person name="Sakamoto S."/>
            <person name="Ohme-Takagi M."/>
            <person name="Yagi M."/>
            <person name="Zeng S.J."/>
            <person name="Shen C.Y."/>
            <person name="Yeh C.M."/>
            <person name="Luo Y.B."/>
            <person name="Tsai W.C."/>
            <person name="Van de Peer Y."/>
            <person name="Liu Z.J."/>
        </authorList>
    </citation>
    <scope>NUCLEOTIDE SEQUENCE [LARGE SCALE GENOMIC DNA]</scope>
    <source>
        <strain evidence="4">cv. Shenzhen</strain>
        <tissue evidence="3">Stem</tissue>
    </source>
</reference>
<accession>A0A2I0A2S0</accession>
<dbReference type="GO" id="GO:0009451">
    <property type="term" value="P:RNA modification"/>
    <property type="evidence" value="ECO:0007669"/>
    <property type="project" value="InterPro"/>
</dbReference>
<evidence type="ECO:0000256" key="1">
    <source>
        <dbReference type="ARBA" id="ARBA00022737"/>
    </source>
</evidence>
<keyword evidence="4" id="KW-1185">Reference proteome</keyword>
<feature type="repeat" description="PPR" evidence="2">
    <location>
        <begin position="453"/>
        <end position="487"/>
    </location>
</feature>
<dbReference type="FunFam" id="1.25.40.10:FF:000470">
    <property type="entry name" value="Pentatricopeptide repeat-containing protein At5g66520"/>
    <property type="match status" value="1"/>
</dbReference>
<dbReference type="NCBIfam" id="TIGR00756">
    <property type="entry name" value="PPR"/>
    <property type="match status" value="6"/>
</dbReference>
<evidence type="ECO:0000256" key="2">
    <source>
        <dbReference type="PROSITE-ProRule" id="PRU00708"/>
    </source>
</evidence>
<feature type="repeat" description="PPR" evidence="2">
    <location>
        <begin position="352"/>
        <end position="386"/>
    </location>
</feature>
<dbReference type="OrthoDB" id="185373at2759"/>
<dbReference type="EC" id="3.6.1.-" evidence="3"/>
<dbReference type="PANTHER" id="PTHR47926">
    <property type="entry name" value="PENTATRICOPEPTIDE REPEAT-CONTAINING PROTEIN"/>
    <property type="match status" value="1"/>
</dbReference>
<keyword evidence="1" id="KW-0677">Repeat</keyword>
<sequence>MVFPAGGNAKLFPFKHSSLKIVGSHIAFFYHHLSRTPLTLDEDPIFKTTKLSVLAHPLIRLLEKCQTVDQLKQIQSKMVLSGLISDAIAASRLVAFCAISDSADLDYCSSLMRNLKHPNLFSWNVAIRGCSSSHRPQESIFLYTKLLRSNVRPDNFTYPFLFKACSRVRDVGAGLAVFGHAFQLGMCVDLFVYNALLHFLVVCGTLVDARKLFDGSSSRDLVSWNTIINGFVQRGNPGEALELVKKMEEEGILPNEVTMLGAISSCAQLQALKLGRKFHLFMVDNGMEFTTHLTNALIDMYVKCGSLEPARCLFDTMESKTVVSWTTIISGYAKSGLLVDARKMFDEMPEKDVILWNALLSGYLHCGQAKDVISLFHEMQASSVEPDQITFLCLLSACSQVGASEMGIWIHRYLEKHKFLPSVELGTALVDMYAKCGNIEKACCVFRQMPDRNALTWTAMICGLASHGHASEAIEHFQSMVEIGILPDEITFLGVLSACCHSGLLREGRMFFYQMTSDYNLKPKLKHYSCMVDLLGRSGCLEEAEELIKRMPMEADAVIWSALFFACRLHRNFAMGERAAARLLELDPTDSGIYVLLANLYAEENMRDKADQVWALMKERGVEKTPGCSSIELKGVVCEFIVRDKSHPDHEEIYACLKQLYDHLKHYRSIPDHRFSEDAT</sequence>
<keyword evidence="3" id="KW-0378">Hydrolase</keyword>
<dbReference type="SUPFAM" id="SSF48452">
    <property type="entry name" value="TPR-like"/>
    <property type="match status" value="1"/>
</dbReference>
<evidence type="ECO:0000313" key="3">
    <source>
        <dbReference type="EMBL" id="PKA49845.1"/>
    </source>
</evidence>
<dbReference type="Pfam" id="PF01535">
    <property type="entry name" value="PPR"/>
    <property type="match status" value="4"/>
</dbReference>
<dbReference type="FunFam" id="1.25.40.10:FF:000715">
    <property type="entry name" value="Pentatricopeptide repeat-containing protein"/>
    <property type="match status" value="1"/>
</dbReference>
<feature type="repeat" description="PPR" evidence="2">
    <location>
        <begin position="321"/>
        <end position="351"/>
    </location>
</feature>
<dbReference type="AlphaFoldDB" id="A0A2I0A2S0"/>
<dbReference type="EMBL" id="KZ452037">
    <property type="protein sequence ID" value="PKA49845.1"/>
    <property type="molecule type" value="Genomic_DNA"/>
</dbReference>
<dbReference type="Pfam" id="PF13041">
    <property type="entry name" value="PPR_2"/>
    <property type="match status" value="3"/>
</dbReference>
<dbReference type="FunFam" id="1.25.40.10:FF:000348">
    <property type="entry name" value="Pentatricopeptide repeat-containing protein chloroplastic"/>
    <property type="match status" value="1"/>
</dbReference>